<dbReference type="PROSITE" id="PS00675">
    <property type="entry name" value="SIGMA54_INTERACT_1"/>
    <property type="match status" value="1"/>
</dbReference>
<feature type="domain" description="HPr kinase/phosphorylase C-terminal" evidence="1">
    <location>
        <begin position="16"/>
        <end position="129"/>
    </location>
</feature>
<reference evidence="2 3" key="1">
    <citation type="submission" date="2017-05" db="EMBL/GenBank/DDBJ databases">
        <title>Genome Analysis of Maritalea myrionectae HL2708#5.</title>
        <authorList>
            <consortium name="Cotde Inc.-PKNU"/>
            <person name="Jang D."/>
            <person name="Oh H.-M."/>
        </authorList>
    </citation>
    <scope>NUCLEOTIDE SEQUENCE [LARGE SCALE GENOMIC DNA]</scope>
    <source>
        <strain evidence="2 3">HL2708#5</strain>
    </source>
</reference>
<dbReference type="RefSeq" id="WP_027835585.1">
    <property type="nucleotide sequence ID" value="NZ_CP021330.1"/>
</dbReference>
<organism evidence="2 3">
    <name type="scientific">Maritalea myrionectae</name>
    <dbReference type="NCBI Taxonomy" id="454601"/>
    <lineage>
        <taxon>Bacteria</taxon>
        <taxon>Pseudomonadati</taxon>
        <taxon>Pseudomonadota</taxon>
        <taxon>Alphaproteobacteria</taxon>
        <taxon>Hyphomicrobiales</taxon>
        <taxon>Devosiaceae</taxon>
        <taxon>Maritalea</taxon>
    </lineage>
</organism>
<dbReference type="Gene3D" id="3.40.50.300">
    <property type="entry name" value="P-loop containing nucleotide triphosphate hydrolases"/>
    <property type="match status" value="1"/>
</dbReference>
<dbReference type="Proteomes" id="UP000258927">
    <property type="component" value="Chromosome"/>
</dbReference>
<dbReference type="CDD" id="cd01918">
    <property type="entry name" value="HprK_C"/>
    <property type="match status" value="1"/>
</dbReference>
<dbReference type="STRING" id="1122213.GCA_000423365_02738"/>
<dbReference type="InterPro" id="IPR025662">
    <property type="entry name" value="Sigma_54_int_dom_ATP-bd_1"/>
</dbReference>
<dbReference type="InterPro" id="IPR011104">
    <property type="entry name" value="Hpr_kin/Pase_C"/>
</dbReference>
<sequence length="155" mass="17120">MAEHTENIFATGIVYDGTGVLIRGESGAGKSLLSFDLMDRAESRGKESGLISDDRILIEADNGELIASAPEQIKGQIELRGFGIVDRPVIERHSIQLVVDISSEMDRMPENEEFETELLGVKLDRVPVPSRGLIDSVHQRLLVLEALRKIKNRGN</sequence>
<protein>
    <recommendedName>
        <fullName evidence="1">HPr kinase/phosphorylase C-terminal domain-containing protein</fullName>
    </recommendedName>
</protein>
<dbReference type="InterPro" id="IPR027417">
    <property type="entry name" value="P-loop_NTPase"/>
</dbReference>
<dbReference type="GO" id="GO:0006109">
    <property type="term" value="P:regulation of carbohydrate metabolic process"/>
    <property type="evidence" value="ECO:0007669"/>
    <property type="project" value="InterPro"/>
</dbReference>
<name>A0A2R4M949_9HYPH</name>
<dbReference type="SUPFAM" id="SSF53795">
    <property type="entry name" value="PEP carboxykinase-like"/>
    <property type="match status" value="1"/>
</dbReference>
<dbReference type="EMBL" id="CP021330">
    <property type="protein sequence ID" value="AVX02558.1"/>
    <property type="molecule type" value="Genomic_DNA"/>
</dbReference>
<gene>
    <name evidence="2" type="ORF">MXMO3_00009</name>
</gene>
<evidence type="ECO:0000313" key="3">
    <source>
        <dbReference type="Proteomes" id="UP000258927"/>
    </source>
</evidence>
<accession>A0A2R4M949</accession>
<dbReference type="GO" id="GO:0005524">
    <property type="term" value="F:ATP binding"/>
    <property type="evidence" value="ECO:0007669"/>
    <property type="project" value="InterPro"/>
</dbReference>
<evidence type="ECO:0000259" key="1">
    <source>
        <dbReference type="Pfam" id="PF07475"/>
    </source>
</evidence>
<keyword evidence="3" id="KW-1185">Reference proteome</keyword>
<dbReference type="GO" id="GO:0000155">
    <property type="term" value="F:phosphorelay sensor kinase activity"/>
    <property type="evidence" value="ECO:0007669"/>
    <property type="project" value="InterPro"/>
</dbReference>
<dbReference type="AlphaFoldDB" id="A0A2R4M949"/>
<proteinExistence type="predicted"/>
<dbReference type="KEGG" id="mmyr:MXMO3_00009"/>
<dbReference type="Pfam" id="PF07475">
    <property type="entry name" value="Hpr_kinase_C"/>
    <property type="match status" value="1"/>
</dbReference>
<evidence type="ECO:0000313" key="2">
    <source>
        <dbReference type="EMBL" id="AVX02558.1"/>
    </source>
</evidence>